<feature type="transmembrane region" description="Helical" evidence="1">
    <location>
        <begin position="119"/>
        <end position="140"/>
    </location>
</feature>
<reference evidence="2" key="1">
    <citation type="submission" date="2021-03" db="EMBL/GenBank/DDBJ databases">
        <title>Microbacterium sp. nov., a novel actinobacterium isolated from cow dung.</title>
        <authorList>
            <person name="Zhang L."/>
        </authorList>
    </citation>
    <scope>NUCLEOTIDE SEQUENCE</scope>
    <source>
        <strain evidence="2">NEAU-LLB</strain>
    </source>
</reference>
<evidence type="ECO:0000313" key="2">
    <source>
        <dbReference type="EMBL" id="MBO3663300.1"/>
    </source>
</evidence>
<feature type="transmembrane region" description="Helical" evidence="1">
    <location>
        <begin position="26"/>
        <end position="44"/>
    </location>
</feature>
<keyword evidence="1" id="KW-1133">Transmembrane helix</keyword>
<evidence type="ECO:0000256" key="1">
    <source>
        <dbReference type="SAM" id="Phobius"/>
    </source>
</evidence>
<keyword evidence="1" id="KW-0472">Membrane</keyword>
<dbReference type="AlphaFoldDB" id="A0A939TQB6"/>
<accession>A0A939TQB6</accession>
<keyword evidence="1" id="KW-0812">Transmembrane</keyword>
<name>A0A939TQB6_9MICO</name>
<keyword evidence="3" id="KW-1185">Reference proteome</keyword>
<dbReference type="RefSeq" id="WP_208502142.1">
    <property type="nucleotide sequence ID" value="NZ_JAGFOA010000002.1"/>
</dbReference>
<dbReference type="EMBL" id="JAGFOA010000002">
    <property type="protein sequence ID" value="MBO3663300.1"/>
    <property type="molecule type" value="Genomic_DNA"/>
</dbReference>
<proteinExistence type="predicted"/>
<dbReference type="Proteomes" id="UP000680132">
    <property type="component" value="Unassembled WGS sequence"/>
</dbReference>
<gene>
    <name evidence="2" type="ORF">J5V96_07215</name>
</gene>
<comment type="caution">
    <text evidence="2">The sequence shown here is derived from an EMBL/GenBank/DDBJ whole genome shotgun (WGS) entry which is preliminary data.</text>
</comment>
<feature type="transmembrane region" description="Helical" evidence="1">
    <location>
        <begin position="56"/>
        <end position="76"/>
    </location>
</feature>
<evidence type="ECO:0008006" key="4">
    <source>
        <dbReference type="Google" id="ProtNLM"/>
    </source>
</evidence>
<organism evidence="2 3">
    <name type="scientific">Microbacterium stercoris</name>
    <dbReference type="NCBI Taxonomy" id="2820289"/>
    <lineage>
        <taxon>Bacteria</taxon>
        <taxon>Bacillati</taxon>
        <taxon>Actinomycetota</taxon>
        <taxon>Actinomycetes</taxon>
        <taxon>Micrococcales</taxon>
        <taxon>Microbacteriaceae</taxon>
        <taxon>Microbacterium</taxon>
    </lineage>
</organism>
<protein>
    <recommendedName>
        <fullName evidence="4">DNA uptake lipoprotein</fullName>
    </recommendedName>
</protein>
<sequence length="154" mass="16603">MTTPVAPSAHTAAPVAAKRMTGIGRVLVIVYAVMALGATGRSFVQIVERFDHAPLAFSLSAASALVYILATLALIFSRREAWYRIAWVAIVFELVGVLAIGTVSLVVPELFPEATVWSGFGIGYVFIPLVLPFLGLWWLFTHRTRVAAKTGSAE</sequence>
<evidence type="ECO:0000313" key="3">
    <source>
        <dbReference type="Proteomes" id="UP000680132"/>
    </source>
</evidence>
<feature type="transmembrane region" description="Helical" evidence="1">
    <location>
        <begin position="85"/>
        <end position="107"/>
    </location>
</feature>